<accession>A0A9D5A8Q7</accession>
<comment type="similarity">
    <text evidence="1">Belongs to the peptidase C14B family.</text>
</comment>
<dbReference type="PANTHER" id="PTHR48104:SF7">
    <property type="entry name" value="METACASPASE-9"/>
    <property type="match status" value="1"/>
</dbReference>
<dbReference type="InterPro" id="IPR050452">
    <property type="entry name" value="Metacaspase"/>
</dbReference>
<dbReference type="Gene3D" id="3.40.50.1460">
    <property type="match status" value="1"/>
</dbReference>
<dbReference type="AlphaFoldDB" id="A0A9D5A8Q7"/>
<evidence type="ECO:0000259" key="2">
    <source>
        <dbReference type="Pfam" id="PF00656"/>
    </source>
</evidence>
<evidence type="ECO:0000256" key="1">
    <source>
        <dbReference type="ARBA" id="ARBA00009005"/>
    </source>
</evidence>
<dbReference type="EMBL" id="JAMSHJ010000006">
    <property type="protein sequence ID" value="KAI5402112.1"/>
    <property type="molecule type" value="Genomic_DNA"/>
</dbReference>
<reference evidence="3 4" key="1">
    <citation type="journal article" date="2022" name="Nat. Genet.">
        <title>Improved pea reference genome and pan-genome highlight genomic features and evolutionary characteristics.</title>
        <authorList>
            <person name="Yang T."/>
            <person name="Liu R."/>
            <person name="Luo Y."/>
            <person name="Hu S."/>
            <person name="Wang D."/>
            <person name="Wang C."/>
            <person name="Pandey M.K."/>
            <person name="Ge S."/>
            <person name="Xu Q."/>
            <person name="Li N."/>
            <person name="Li G."/>
            <person name="Huang Y."/>
            <person name="Saxena R.K."/>
            <person name="Ji Y."/>
            <person name="Li M."/>
            <person name="Yan X."/>
            <person name="He Y."/>
            <person name="Liu Y."/>
            <person name="Wang X."/>
            <person name="Xiang C."/>
            <person name="Varshney R.K."/>
            <person name="Ding H."/>
            <person name="Gao S."/>
            <person name="Zong X."/>
        </authorList>
    </citation>
    <scope>NUCLEOTIDE SEQUENCE [LARGE SCALE GENOMIC DNA]</scope>
    <source>
        <strain evidence="3 4">cv. Zhongwan 6</strain>
    </source>
</reference>
<dbReference type="GO" id="GO:0006508">
    <property type="term" value="P:proteolysis"/>
    <property type="evidence" value="ECO:0007669"/>
    <property type="project" value="InterPro"/>
</dbReference>
<dbReference type="GO" id="GO:0004197">
    <property type="term" value="F:cysteine-type endopeptidase activity"/>
    <property type="evidence" value="ECO:0007669"/>
    <property type="project" value="InterPro"/>
</dbReference>
<dbReference type="Gramene" id="Psat06G0654200-T1">
    <property type="protein sequence ID" value="KAI5402112.1"/>
    <property type="gene ID" value="KIW84_066542"/>
</dbReference>
<feature type="domain" description="Peptidase C14 caspase" evidence="2">
    <location>
        <begin position="5"/>
        <end position="131"/>
    </location>
</feature>
<dbReference type="GO" id="GO:0005737">
    <property type="term" value="C:cytoplasm"/>
    <property type="evidence" value="ECO:0007669"/>
    <property type="project" value="TreeGrafter"/>
</dbReference>
<dbReference type="Proteomes" id="UP001058974">
    <property type="component" value="Chromosome 6"/>
</dbReference>
<evidence type="ECO:0000313" key="3">
    <source>
        <dbReference type="EMBL" id="KAI5402112.1"/>
    </source>
</evidence>
<comment type="caution">
    <text evidence="3">The sequence shown here is derived from an EMBL/GenBank/DDBJ whole genome shotgun (WGS) entry which is preliminary data.</text>
</comment>
<keyword evidence="4" id="KW-1185">Reference proteome</keyword>
<proteinExistence type="inferred from homology"/>
<dbReference type="PANTHER" id="PTHR48104">
    <property type="entry name" value="METACASPASE-4"/>
    <property type="match status" value="1"/>
</dbReference>
<dbReference type="Pfam" id="PF00656">
    <property type="entry name" value="Peptidase_C14"/>
    <property type="match status" value="1"/>
</dbReference>
<sequence>MGGQKKALIVGFNYPDTRMHLKSPANSATRFKDCLMTYNGFLSDDITLMLDEKPVLSCNYPTMHQFTPSYFQATATSTYASFICTKLYEMIQNSSAGDTFLFYFNGHGGCTLATDFNNNSGFVEYICCSDGSIVTGVVLAGNHSAWSITSPNSWCSHCPCMPLPPPPLTWSLCYSS</sequence>
<dbReference type="InterPro" id="IPR011600">
    <property type="entry name" value="Pept_C14_caspase"/>
</dbReference>
<organism evidence="3 4">
    <name type="scientific">Pisum sativum</name>
    <name type="common">Garden pea</name>
    <name type="synonym">Lathyrus oleraceus</name>
    <dbReference type="NCBI Taxonomy" id="3888"/>
    <lineage>
        <taxon>Eukaryota</taxon>
        <taxon>Viridiplantae</taxon>
        <taxon>Streptophyta</taxon>
        <taxon>Embryophyta</taxon>
        <taxon>Tracheophyta</taxon>
        <taxon>Spermatophyta</taxon>
        <taxon>Magnoliopsida</taxon>
        <taxon>eudicotyledons</taxon>
        <taxon>Gunneridae</taxon>
        <taxon>Pentapetalae</taxon>
        <taxon>rosids</taxon>
        <taxon>fabids</taxon>
        <taxon>Fabales</taxon>
        <taxon>Fabaceae</taxon>
        <taxon>Papilionoideae</taxon>
        <taxon>50 kb inversion clade</taxon>
        <taxon>NPAAA clade</taxon>
        <taxon>Hologalegina</taxon>
        <taxon>IRL clade</taxon>
        <taxon>Fabeae</taxon>
        <taxon>Lathyrus</taxon>
    </lineage>
</organism>
<evidence type="ECO:0000313" key="4">
    <source>
        <dbReference type="Proteomes" id="UP001058974"/>
    </source>
</evidence>
<protein>
    <recommendedName>
        <fullName evidence="2">Peptidase C14 caspase domain-containing protein</fullName>
    </recommendedName>
</protein>
<gene>
    <name evidence="3" type="ORF">KIW84_066542</name>
</gene>
<name>A0A9D5A8Q7_PEA</name>